<evidence type="ECO:0000313" key="6">
    <source>
        <dbReference type="EMBL" id="MBA4494198.1"/>
    </source>
</evidence>
<dbReference type="InterPro" id="IPR023772">
    <property type="entry name" value="DNA-bd_HTH_TetR-type_CS"/>
</dbReference>
<evidence type="ECO:0000259" key="5">
    <source>
        <dbReference type="PROSITE" id="PS50977"/>
    </source>
</evidence>
<evidence type="ECO:0000313" key="7">
    <source>
        <dbReference type="Proteomes" id="UP000535491"/>
    </source>
</evidence>
<evidence type="ECO:0000256" key="3">
    <source>
        <dbReference type="ARBA" id="ARBA00023163"/>
    </source>
</evidence>
<dbReference type="EMBL" id="JACEIQ010000006">
    <property type="protein sequence ID" value="MBA4494198.1"/>
    <property type="molecule type" value="Genomic_DNA"/>
</dbReference>
<dbReference type="InterPro" id="IPR036271">
    <property type="entry name" value="Tet_transcr_reg_TetR-rel_C_sf"/>
</dbReference>
<dbReference type="PANTHER" id="PTHR47506:SF1">
    <property type="entry name" value="HTH-TYPE TRANSCRIPTIONAL REGULATOR YJDC"/>
    <property type="match status" value="1"/>
</dbReference>
<dbReference type="Gene3D" id="1.10.357.10">
    <property type="entry name" value="Tetracycline Repressor, domain 2"/>
    <property type="match status" value="1"/>
</dbReference>
<accession>A0A7W1WQH4</accession>
<evidence type="ECO:0000256" key="1">
    <source>
        <dbReference type="ARBA" id="ARBA00023015"/>
    </source>
</evidence>
<keyword evidence="2 4" id="KW-0238">DNA-binding</keyword>
<sequence>MSPKVTDEYKEEKRSQILEGALHCFALKGYQATTINDIAQYLNLSKGAIYTYFSSKEEIYIQLMEEQTRHSNNEIRGQFQTLPTAEEKLHFLFRYFRQRSFNCMRQLGKVYYEFWLYSSRKDELQRLMDHRYQHAISQIGEVIAEGQRNGEFRRDVNDQFVGSLFWILRDGSLLHFSVIGDEQMYQNVWREAEEMLFSYLLTTPDA</sequence>
<keyword evidence="7" id="KW-1185">Reference proteome</keyword>
<dbReference type="SUPFAM" id="SSF46689">
    <property type="entry name" value="Homeodomain-like"/>
    <property type="match status" value="1"/>
</dbReference>
<proteinExistence type="predicted"/>
<dbReference type="PRINTS" id="PR00455">
    <property type="entry name" value="HTHTETR"/>
</dbReference>
<organism evidence="6 7">
    <name type="scientific">Paenactinomyces guangxiensis</name>
    <dbReference type="NCBI Taxonomy" id="1490290"/>
    <lineage>
        <taxon>Bacteria</taxon>
        <taxon>Bacillati</taxon>
        <taxon>Bacillota</taxon>
        <taxon>Bacilli</taxon>
        <taxon>Bacillales</taxon>
        <taxon>Thermoactinomycetaceae</taxon>
        <taxon>Paenactinomyces</taxon>
    </lineage>
</organism>
<gene>
    <name evidence="6" type="ORF">H1191_07760</name>
</gene>
<reference evidence="6 7" key="1">
    <citation type="submission" date="2020-07" db="EMBL/GenBank/DDBJ databases">
        <authorList>
            <person name="Feng H."/>
        </authorList>
    </citation>
    <scope>NUCLEOTIDE SEQUENCE [LARGE SCALE GENOMIC DNA]</scope>
    <source>
        <strain evidence="7">s-10</strain>
    </source>
</reference>
<dbReference type="Pfam" id="PF17922">
    <property type="entry name" value="TetR_C_17"/>
    <property type="match status" value="1"/>
</dbReference>
<dbReference type="PROSITE" id="PS01081">
    <property type="entry name" value="HTH_TETR_1"/>
    <property type="match status" value="1"/>
</dbReference>
<dbReference type="Gene3D" id="1.10.10.60">
    <property type="entry name" value="Homeodomain-like"/>
    <property type="match status" value="1"/>
</dbReference>
<keyword evidence="1" id="KW-0805">Transcription regulation</keyword>
<dbReference type="PANTHER" id="PTHR47506">
    <property type="entry name" value="TRANSCRIPTIONAL REGULATORY PROTEIN"/>
    <property type="match status" value="1"/>
</dbReference>
<feature type="domain" description="HTH tetR-type" evidence="5">
    <location>
        <begin position="11"/>
        <end position="71"/>
    </location>
</feature>
<name>A0A7W1WQH4_9BACL</name>
<keyword evidence="3" id="KW-0804">Transcription</keyword>
<evidence type="ECO:0000256" key="4">
    <source>
        <dbReference type="PROSITE-ProRule" id="PRU00335"/>
    </source>
</evidence>
<dbReference type="GO" id="GO:0003677">
    <property type="term" value="F:DNA binding"/>
    <property type="evidence" value="ECO:0007669"/>
    <property type="project" value="UniProtKB-UniRule"/>
</dbReference>
<dbReference type="InterPro" id="IPR041612">
    <property type="entry name" value="YfiR_C"/>
</dbReference>
<comment type="caution">
    <text evidence="6">The sequence shown here is derived from an EMBL/GenBank/DDBJ whole genome shotgun (WGS) entry which is preliminary data.</text>
</comment>
<dbReference type="RefSeq" id="WP_181751446.1">
    <property type="nucleotide sequence ID" value="NZ_JACEIQ010000006.1"/>
</dbReference>
<dbReference type="Proteomes" id="UP000535491">
    <property type="component" value="Unassembled WGS sequence"/>
</dbReference>
<evidence type="ECO:0000256" key="2">
    <source>
        <dbReference type="ARBA" id="ARBA00023125"/>
    </source>
</evidence>
<protein>
    <submittedName>
        <fullName evidence="6">TetR/AcrR family transcriptional regulator</fullName>
    </submittedName>
</protein>
<dbReference type="Pfam" id="PF00440">
    <property type="entry name" value="TetR_N"/>
    <property type="match status" value="1"/>
</dbReference>
<dbReference type="InterPro" id="IPR001647">
    <property type="entry name" value="HTH_TetR"/>
</dbReference>
<dbReference type="InterPro" id="IPR009057">
    <property type="entry name" value="Homeodomain-like_sf"/>
</dbReference>
<dbReference type="AlphaFoldDB" id="A0A7W1WQH4"/>
<dbReference type="SUPFAM" id="SSF48498">
    <property type="entry name" value="Tetracyclin repressor-like, C-terminal domain"/>
    <property type="match status" value="1"/>
</dbReference>
<dbReference type="PROSITE" id="PS50977">
    <property type="entry name" value="HTH_TETR_2"/>
    <property type="match status" value="1"/>
</dbReference>
<feature type="DNA-binding region" description="H-T-H motif" evidence="4">
    <location>
        <begin position="34"/>
        <end position="53"/>
    </location>
</feature>